<dbReference type="AlphaFoldDB" id="A0A9N9HSU5"/>
<gene>
    <name evidence="1" type="ORF">ALEPTO_LOCUS11672</name>
</gene>
<organism evidence="1 2">
    <name type="scientific">Ambispora leptoticha</name>
    <dbReference type="NCBI Taxonomy" id="144679"/>
    <lineage>
        <taxon>Eukaryota</taxon>
        <taxon>Fungi</taxon>
        <taxon>Fungi incertae sedis</taxon>
        <taxon>Mucoromycota</taxon>
        <taxon>Glomeromycotina</taxon>
        <taxon>Glomeromycetes</taxon>
        <taxon>Archaeosporales</taxon>
        <taxon>Ambisporaceae</taxon>
        <taxon>Ambispora</taxon>
    </lineage>
</organism>
<accession>A0A9N9HSU5</accession>
<dbReference type="Proteomes" id="UP000789508">
    <property type="component" value="Unassembled WGS sequence"/>
</dbReference>
<evidence type="ECO:0000313" key="2">
    <source>
        <dbReference type="Proteomes" id="UP000789508"/>
    </source>
</evidence>
<reference evidence="1" key="1">
    <citation type="submission" date="2021-06" db="EMBL/GenBank/DDBJ databases">
        <authorList>
            <person name="Kallberg Y."/>
            <person name="Tangrot J."/>
            <person name="Rosling A."/>
        </authorList>
    </citation>
    <scope>NUCLEOTIDE SEQUENCE</scope>
    <source>
        <strain evidence="1">FL130A</strain>
    </source>
</reference>
<proteinExistence type="predicted"/>
<evidence type="ECO:0000313" key="1">
    <source>
        <dbReference type="EMBL" id="CAG8703837.1"/>
    </source>
</evidence>
<comment type="caution">
    <text evidence="1">The sequence shown here is derived from an EMBL/GenBank/DDBJ whole genome shotgun (WGS) entry which is preliminary data.</text>
</comment>
<dbReference type="EMBL" id="CAJVPS010020268">
    <property type="protein sequence ID" value="CAG8703837.1"/>
    <property type="molecule type" value="Genomic_DNA"/>
</dbReference>
<feature type="non-terminal residue" evidence="1">
    <location>
        <position position="107"/>
    </location>
</feature>
<name>A0A9N9HSU5_9GLOM</name>
<keyword evidence="2" id="KW-1185">Reference proteome</keyword>
<sequence>IAQELPFRDGSTKITAKQVRSLKDDIPQSSITKSTSDPTFPFSLNYFATTTSGKPSEISQIQAHSYHTHTCIICKLKDIPYAFLKDNKYMLLNKATLVLRGYPTHVA</sequence>
<protein>
    <submittedName>
        <fullName evidence="1">8468_t:CDS:1</fullName>
    </submittedName>
</protein>
<feature type="non-terminal residue" evidence="1">
    <location>
        <position position="1"/>
    </location>
</feature>